<feature type="domain" description="N-acetyltransferase" evidence="1">
    <location>
        <begin position="3"/>
        <end position="161"/>
    </location>
</feature>
<sequence length="197" mass="22452">MDIALRLEKEDDWREVELITREAFWRTERIAKIGVGCDEHYLANTLRKAPEFVPELDLVAEVDGRLVGNVMYSKAYVLLPDGTRHDVLNFGPLSVLPEFQKQGVGSALMRHSLKVAARLGYGAVIFFGHQSYYPRFGFKEAKEFNITTCNGDNYPSFMAMELIYGDLDGITGTYHESPLYDVNPERAKEYDSLFPKK</sequence>
<gene>
    <name evidence="2" type="ORF">GCM10008908_22380</name>
</gene>
<dbReference type="Gene3D" id="3.40.630.30">
    <property type="match status" value="1"/>
</dbReference>
<dbReference type="InterPro" id="IPR016181">
    <property type="entry name" value="Acyl_CoA_acyltransferase"/>
</dbReference>
<reference evidence="3" key="1">
    <citation type="journal article" date="2019" name="Int. J. Syst. Evol. Microbiol.">
        <title>The Global Catalogue of Microorganisms (GCM) 10K type strain sequencing project: providing services to taxonomists for standard genome sequencing and annotation.</title>
        <authorList>
            <consortium name="The Broad Institute Genomics Platform"/>
            <consortium name="The Broad Institute Genome Sequencing Center for Infectious Disease"/>
            <person name="Wu L."/>
            <person name="Ma J."/>
        </authorList>
    </citation>
    <scope>NUCLEOTIDE SEQUENCE [LARGE SCALE GENOMIC DNA]</scope>
    <source>
        <strain evidence="3">JCM 1417</strain>
    </source>
</reference>
<organism evidence="2 3">
    <name type="scientific">Clostridium subterminale</name>
    <dbReference type="NCBI Taxonomy" id="1550"/>
    <lineage>
        <taxon>Bacteria</taxon>
        <taxon>Bacillati</taxon>
        <taxon>Bacillota</taxon>
        <taxon>Clostridia</taxon>
        <taxon>Eubacteriales</taxon>
        <taxon>Clostridiaceae</taxon>
        <taxon>Clostridium</taxon>
    </lineage>
</organism>
<protein>
    <submittedName>
        <fullName evidence="2">N-acetyltransferase</fullName>
    </submittedName>
</protein>
<evidence type="ECO:0000313" key="3">
    <source>
        <dbReference type="Proteomes" id="UP001501047"/>
    </source>
</evidence>
<comment type="caution">
    <text evidence="2">The sequence shown here is derived from an EMBL/GenBank/DDBJ whole genome shotgun (WGS) entry which is preliminary data.</text>
</comment>
<evidence type="ECO:0000313" key="2">
    <source>
        <dbReference type="EMBL" id="GAA0773727.1"/>
    </source>
</evidence>
<dbReference type="InterPro" id="IPR000182">
    <property type="entry name" value="GNAT_dom"/>
</dbReference>
<dbReference type="Proteomes" id="UP001501047">
    <property type="component" value="Unassembled WGS sequence"/>
</dbReference>
<dbReference type="RefSeq" id="WP_343826466.1">
    <property type="nucleotide sequence ID" value="NZ_BAAACI010000006.1"/>
</dbReference>
<dbReference type="SUPFAM" id="SSF55729">
    <property type="entry name" value="Acyl-CoA N-acyltransferases (Nat)"/>
    <property type="match status" value="1"/>
</dbReference>
<name>A0ABP3VZN0_CLOSU</name>
<accession>A0ABP3VZN0</accession>
<dbReference type="Pfam" id="PF00583">
    <property type="entry name" value="Acetyltransf_1"/>
    <property type="match status" value="1"/>
</dbReference>
<evidence type="ECO:0000259" key="1">
    <source>
        <dbReference type="PROSITE" id="PS51186"/>
    </source>
</evidence>
<proteinExistence type="predicted"/>
<dbReference type="CDD" id="cd04301">
    <property type="entry name" value="NAT_SF"/>
    <property type="match status" value="1"/>
</dbReference>
<dbReference type="EMBL" id="BAAACI010000006">
    <property type="protein sequence ID" value="GAA0773727.1"/>
    <property type="molecule type" value="Genomic_DNA"/>
</dbReference>
<dbReference type="PROSITE" id="PS51186">
    <property type="entry name" value="GNAT"/>
    <property type="match status" value="1"/>
</dbReference>
<keyword evidence="3" id="KW-1185">Reference proteome</keyword>